<dbReference type="PRINTS" id="PR00315">
    <property type="entry name" value="ELONGATNFCT"/>
</dbReference>
<reference evidence="9" key="1">
    <citation type="journal article" date="2019" name="Int. J. Syst. Evol. Microbiol.">
        <title>The Global Catalogue of Microorganisms (GCM) 10K type strain sequencing project: providing services to taxonomists for standard genome sequencing and annotation.</title>
        <authorList>
            <consortium name="The Broad Institute Genomics Platform"/>
            <consortium name="The Broad Institute Genome Sequencing Center for Infectious Disease"/>
            <person name="Wu L."/>
            <person name="Ma J."/>
        </authorList>
    </citation>
    <scope>NUCLEOTIDE SEQUENCE [LARGE SCALE GENOMIC DNA]</scope>
    <source>
        <strain evidence="9">JCM 17137</strain>
    </source>
</reference>
<gene>
    <name evidence="8" type="ORF">GCM10022402_22600</name>
</gene>
<keyword evidence="9" id="KW-1185">Reference proteome</keyword>
<evidence type="ECO:0000256" key="1">
    <source>
        <dbReference type="ARBA" id="ARBA00012391"/>
    </source>
</evidence>
<keyword evidence="3" id="KW-0548">Nucleotidyltransferase</keyword>
<dbReference type="InterPro" id="IPR044138">
    <property type="entry name" value="CysN_II"/>
</dbReference>
<dbReference type="CDD" id="cd04095">
    <property type="entry name" value="CysN_NoDQ_III"/>
    <property type="match status" value="1"/>
</dbReference>
<feature type="domain" description="Tr-type G" evidence="7">
    <location>
        <begin position="3"/>
        <end position="216"/>
    </location>
</feature>
<dbReference type="Gene3D" id="3.40.50.300">
    <property type="entry name" value="P-loop containing nucleotide triphosphate hydrolases"/>
    <property type="match status" value="1"/>
</dbReference>
<dbReference type="PROSITE" id="PS00301">
    <property type="entry name" value="G_TR_1"/>
    <property type="match status" value="1"/>
</dbReference>
<dbReference type="Gene3D" id="2.40.30.10">
    <property type="entry name" value="Translation factors"/>
    <property type="match status" value="2"/>
</dbReference>
<evidence type="ECO:0000256" key="6">
    <source>
        <dbReference type="ARBA" id="ARBA00023134"/>
    </source>
</evidence>
<dbReference type="Pfam" id="PF00009">
    <property type="entry name" value="GTP_EFTU"/>
    <property type="match status" value="1"/>
</dbReference>
<evidence type="ECO:0000256" key="4">
    <source>
        <dbReference type="ARBA" id="ARBA00022741"/>
    </source>
</evidence>
<keyword evidence="4" id="KW-0547">Nucleotide-binding</keyword>
<dbReference type="Pfam" id="PF22594">
    <property type="entry name" value="GTP-eEF1A_C"/>
    <property type="match status" value="1"/>
</dbReference>
<dbReference type="InterPro" id="IPR031157">
    <property type="entry name" value="G_TR_CS"/>
</dbReference>
<comment type="caution">
    <text evidence="8">The sequence shown here is derived from an EMBL/GenBank/DDBJ whole genome shotgun (WGS) entry which is preliminary data.</text>
</comment>
<organism evidence="8 9">
    <name type="scientific">Salinactinospora qingdaonensis</name>
    <dbReference type="NCBI Taxonomy" id="702744"/>
    <lineage>
        <taxon>Bacteria</taxon>
        <taxon>Bacillati</taxon>
        <taxon>Actinomycetota</taxon>
        <taxon>Actinomycetes</taxon>
        <taxon>Streptosporangiales</taxon>
        <taxon>Nocardiopsidaceae</taxon>
        <taxon>Salinactinospora</taxon>
    </lineage>
</organism>
<keyword evidence="5" id="KW-0067">ATP-binding</keyword>
<evidence type="ECO:0000256" key="3">
    <source>
        <dbReference type="ARBA" id="ARBA00022695"/>
    </source>
</evidence>
<dbReference type="InterPro" id="IPR009001">
    <property type="entry name" value="Transl_elong_EF1A/Init_IF2_C"/>
</dbReference>
<dbReference type="InterPro" id="IPR050100">
    <property type="entry name" value="TRAFAC_GTPase_members"/>
</dbReference>
<evidence type="ECO:0000256" key="5">
    <source>
        <dbReference type="ARBA" id="ARBA00022840"/>
    </source>
</evidence>
<keyword evidence="6" id="KW-0342">GTP-binding</keyword>
<dbReference type="InterPro" id="IPR054696">
    <property type="entry name" value="GTP-eEF1A_C"/>
</dbReference>
<evidence type="ECO:0000259" key="7">
    <source>
        <dbReference type="PROSITE" id="PS51722"/>
    </source>
</evidence>
<dbReference type="NCBIfam" id="TIGR02034">
    <property type="entry name" value="CysN"/>
    <property type="match status" value="1"/>
</dbReference>
<name>A0ABP7FKS4_9ACTN</name>
<dbReference type="SUPFAM" id="SSF50465">
    <property type="entry name" value="EF-Tu/eEF-1alpha/eIF2-gamma C-terminal domain"/>
    <property type="match status" value="1"/>
</dbReference>
<dbReference type="PROSITE" id="PS51722">
    <property type="entry name" value="G_TR_2"/>
    <property type="match status" value="1"/>
</dbReference>
<dbReference type="NCBIfam" id="TIGR00231">
    <property type="entry name" value="small_GTP"/>
    <property type="match status" value="1"/>
</dbReference>
<dbReference type="InterPro" id="IPR044139">
    <property type="entry name" value="CysN_NoDQ_III"/>
</dbReference>
<dbReference type="EMBL" id="BAABDD010000008">
    <property type="protein sequence ID" value="GAA3742394.1"/>
    <property type="molecule type" value="Genomic_DNA"/>
</dbReference>
<dbReference type="NCBIfam" id="NF003478">
    <property type="entry name" value="PRK05124.1"/>
    <property type="match status" value="1"/>
</dbReference>
<dbReference type="EC" id="2.7.7.4" evidence="1"/>
<evidence type="ECO:0000313" key="9">
    <source>
        <dbReference type="Proteomes" id="UP001500908"/>
    </source>
</evidence>
<dbReference type="InterPro" id="IPR027417">
    <property type="entry name" value="P-loop_NTPase"/>
</dbReference>
<evidence type="ECO:0000313" key="8">
    <source>
        <dbReference type="EMBL" id="GAA3742394.1"/>
    </source>
</evidence>
<accession>A0ABP7FKS4</accession>
<dbReference type="CDD" id="cd04166">
    <property type="entry name" value="CysN_ATPS"/>
    <property type="match status" value="1"/>
</dbReference>
<dbReference type="Proteomes" id="UP001500908">
    <property type="component" value="Unassembled WGS sequence"/>
</dbReference>
<dbReference type="InterPro" id="IPR000795">
    <property type="entry name" value="T_Tr_GTP-bd_dom"/>
</dbReference>
<dbReference type="SUPFAM" id="SSF50447">
    <property type="entry name" value="Translation proteins"/>
    <property type="match status" value="1"/>
</dbReference>
<dbReference type="InterPro" id="IPR011779">
    <property type="entry name" value="SO4_adenylTrfase_lsu"/>
</dbReference>
<proteinExistence type="predicted"/>
<dbReference type="InterPro" id="IPR005225">
    <property type="entry name" value="Small_GTP-bd"/>
</dbReference>
<protein>
    <recommendedName>
        <fullName evidence="1">sulfate adenylyltransferase</fullName>
        <ecNumber evidence="1">2.7.7.4</ecNumber>
    </recommendedName>
</protein>
<dbReference type="InterPro" id="IPR009000">
    <property type="entry name" value="Transl_B-barrel_sf"/>
</dbReference>
<keyword evidence="2" id="KW-0808">Transferase</keyword>
<evidence type="ECO:0000256" key="2">
    <source>
        <dbReference type="ARBA" id="ARBA00022679"/>
    </source>
</evidence>
<sequence length="422" mass="47328">MSTDILRFATAGSVDDGKSTLIGRLLYDSKSIFEDQLDSVERTSRTRGEEQTNLALLTDGLRAEREQGITIDVAYRYFATPRRTFIIADTPGHIQYTRNMVTGASNSDLAVVLVDARKGLQEQSRRHAFLATLLQVPHLVLAINKMDLVDYSQQRFEEIKEEFSAFATKLDVTDLTFIPISALHGDNVVDRSLNMPWYEGPSLLHHLEHVHIASDRNLKDVRFPVQYVIRPHKADDPELHDFRGYAGQVAGGVLKPGDEVMHLPSGLTTHIDAIITADGDVQEAFSPMSVTLRLADDIDISRGDMICRPNNKPHAAQDIDAMLCWMSEGRKLTPRSKLVIKHTTRTAKVMVRDILYRLDVNTLHRDEDVSELVLNEIGRVNLRVTQPLFVDEYQRNRLTGGFILIDEGTNTTVAAGMVTQAN</sequence>
<dbReference type="PANTHER" id="PTHR23115">
    <property type="entry name" value="TRANSLATION FACTOR"/>
    <property type="match status" value="1"/>
</dbReference>
<dbReference type="RefSeq" id="WP_344970632.1">
    <property type="nucleotide sequence ID" value="NZ_BAABDD010000008.1"/>
</dbReference>
<dbReference type="SUPFAM" id="SSF52540">
    <property type="entry name" value="P-loop containing nucleoside triphosphate hydrolases"/>
    <property type="match status" value="1"/>
</dbReference>
<dbReference type="CDD" id="cd03695">
    <property type="entry name" value="CysN_NodQ_II"/>
    <property type="match status" value="1"/>
</dbReference>
<dbReference type="InterPro" id="IPR041757">
    <property type="entry name" value="CysN_GTP-bd"/>
</dbReference>